<gene>
    <name evidence="2" type="ORF">KHLLAP_LOCUS11586</name>
</gene>
<keyword evidence="1" id="KW-1133">Transmembrane helix</keyword>
<organism evidence="2 3">
    <name type="scientific">Anthostomella pinea</name>
    <dbReference type="NCBI Taxonomy" id="933095"/>
    <lineage>
        <taxon>Eukaryota</taxon>
        <taxon>Fungi</taxon>
        <taxon>Dikarya</taxon>
        <taxon>Ascomycota</taxon>
        <taxon>Pezizomycotina</taxon>
        <taxon>Sordariomycetes</taxon>
        <taxon>Xylariomycetidae</taxon>
        <taxon>Xylariales</taxon>
        <taxon>Xylariaceae</taxon>
        <taxon>Anthostomella</taxon>
    </lineage>
</organism>
<evidence type="ECO:0000256" key="1">
    <source>
        <dbReference type="SAM" id="Phobius"/>
    </source>
</evidence>
<evidence type="ECO:0000313" key="2">
    <source>
        <dbReference type="EMBL" id="CAJ2511118.1"/>
    </source>
</evidence>
<dbReference type="Proteomes" id="UP001295740">
    <property type="component" value="Unassembled WGS sequence"/>
</dbReference>
<sequence>MAISPYGPRPRRSARLIIMWVAVLVIIFILMFYLTSRDSEASNILASEGNGKGKGFEAKAKIVP</sequence>
<reference evidence="2" key="1">
    <citation type="submission" date="2023-10" db="EMBL/GenBank/DDBJ databases">
        <authorList>
            <person name="Hackl T."/>
        </authorList>
    </citation>
    <scope>NUCLEOTIDE SEQUENCE</scope>
</reference>
<dbReference type="EMBL" id="CAUWAG010000018">
    <property type="protein sequence ID" value="CAJ2511118.1"/>
    <property type="molecule type" value="Genomic_DNA"/>
</dbReference>
<proteinExistence type="predicted"/>
<comment type="caution">
    <text evidence="2">The sequence shown here is derived from an EMBL/GenBank/DDBJ whole genome shotgun (WGS) entry which is preliminary data.</text>
</comment>
<protein>
    <submittedName>
        <fullName evidence="2">Uu.00g067430.m01.CDS01</fullName>
    </submittedName>
</protein>
<feature type="transmembrane region" description="Helical" evidence="1">
    <location>
        <begin position="16"/>
        <end position="34"/>
    </location>
</feature>
<accession>A0AAI8YNC6</accession>
<keyword evidence="3" id="KW-1185">Reference proteome</keyword>
<keyword evidence="1" id="KW-0472">Membrane</keyword>
<evidence type="ECO:0000313" key="3">
    <source>
        <dbReference type="Proteomes" id="UP001295740"/>
    </source>
</evidence>
<name>A0AAI8YNC6_9PEZI</name>
<dbReference type="AlphaFoldDB" id="A0AAI8YNC6"/>
<keyword evidence="1" id="KW-0812">Transmembrane</keyword>